<dbReference type="PANTHER" id="PTHR13789:SF236">
    <property type="entry name" value="MONOOXYGENASE, PUTATIVE (AFU_ORTHOLOGUE AFUA_6G12060)-RELATED"/>
    <property type="match status" value="1"/>
</dbReference>
<accession>A0A9P8VMP7</accession>
<evidence type="ECO:0000256" key="5">
    <source>
        <dbReference type="ARBA" id="ARBA00023033"/>
    </source>
</evidence>
<evidence type="ECO:0000259" key="6">
    <source>
        <dbReference type="Pfam" id="PF01494"/>
    </source>
</evidence>
<organism evidence="7 8">
    <name type="scientific">Plectosphaerella plurivora</name>
    <dbReference type="NCBI Taxonomy" id="936078"/>
    <lineage>
        <taxon>Eukaryota</taxon>
        <taxon>Fungi</taxon>
        <taxon>Dikarya</taxon>
        <taxon>Ascomycota</taxon>
        <taxon>Pezizomycotina</taxon>
        <taxon>Sordariomycetes</taxon>
        <taxon>Hypocreomycetidae</taxon>
        <taxon>Glomerellales</taxon>
        <taxon>Plectosphaerellaceae</taxon>
        <taxon>Plectosphaerella</taxon>
    </lineage>
</organism>
<comment type="similarity">
    <text evidence="1">Belongs to the paxM FAD-dependent monooxygenase family.</text>
</comment>
<evidence type="ECO:0000256" key="3">
    <source>
        <dbReference type="ARBA" id="ARBA00022827"/>
    </source>
</evidence>
<keyword evidence="3" id="KW-0274">FAD</keyword>
<protein>
    <recommendedName>
        <fullName evidence="6">FAD-binding domain-containing protein</fullName>
    </recommendedName>
</protein>
<dbReference type="Proteomes" id="UP000770015">
    <property type="component" value="Unassembled WGS sequence"/>
</dbReference>
<reference evidence="7" key="1">
    <citation type="journal article" date="2021" name="Nat. Commun.">
        <title>Genetic determinants of endophytism in the Arabidopsis root mycobiome.</title>
        <authorList>
            <person name="Mesny F."/>
            <person name="Miyauchi S."/>
            <person name="Thiergart T."/>
            <person name="Pickel B."/>
            <person name="Atanasova L."/>
            <person name="Karlsson M."/>
            <person name="Huettel B."/>
            <person name="Barry K.W."/>
            <person name="Haridas S."/>
            <person name="Chen C."/>
            <person name="Bauer D."/>
            <person name="Andreopoulos W."/>
            <person name="Pangilinan J."/>
            <person name="LaButti K."/>
            <person name="Riley R."/>
            <person name="Lipzen A."/>
            <person name="Clum A."/>
            <person name="Drula E."/>
            <person name="Henrissat B."/>
            <person name="Kohler A."/>
            <person name="Grigoriev I.V."/>
            <person name="Martin F.M."/>
            <person name="Hacquard S."/>
        </authorList>
    </citation>
    <scope>NUCLEOTIDE SEQUENCE</scope>
    <source>
        <strain evidence="7">MPI-SDFR-AT-0117</strain>
    </source>
</reference>
<evidence type="ECO:0000256" key="4">
    <source>
        <dbReference type="ARBA" id="ARBA00023002"/>
    </source>
</evidence>
<evidence type="ECO:0000256" key="1">
    <source>
        <dbReference type="ARBA" id="ARBA00007992"/>
    </source>
</evidence>
<dbReference type="Pfam" id="PF01494">
    <property type="entry name" value="FAD_binding_3"/>
    <property type="match status" value="1"/>
</dbReference>
<dbReference type="SUPFAM" id="SSF51905">
    <property type="entry name" value="FAD/NAD(P)-binding domain"/>
    <property type="match status" value="1"/>
</dbReference>
<proteinExistence type="inferred from homology"/>
<sequence length="458" mass="49953">MTQEGPLASLTILVIGAGLGGLAAGIELASKGAKVLIFESFADMKKQGDVIQIPANATRLMSKWGTVLDVVTRESAAPETMTISNKDGKVLLDQELHTSYDGFPGLYSNRGRVHQCMLDHALSLGVEVHFGTAVTEIFESEGSAGVVAGGKRWEADGVIGADGVHSKSRGHILGDDSKATKSGFAVYRSWFSMDLLKPDPVTAGIPASEKDLIKVWIAEDTHAILTTNRAANAATCFVTHKDLTDISEQWHVKGHVPDMLACVKDWDPQLRHIIEKIPQDCLIDHKLLWRNPVQQWVSKTGRVCLLGDAAHPHLATSGTGAAQAIEDAATIATTLEKMSPTIDIPLAFRIFEKLRYERTSLTQRMGWETRHVWHQTDWDAVAANPSVLKLPQPGWLLGSDAAQYAAENFDSVKAHFETGSPFVSTNVPDGHVHKDWTIEEMLAHEGKAVGKDFYQTRS</sequence>
<evidence type="ECO:0000313" key="8">
    <source>
        <dbReference type="Proteomes" id="UP000770015"/>
    </source>
</evidence>
<dbReference type="GO" id="GO:0004497">
    <property type="term" value="F:monooxygenase activity"/>
    <property type="evidence" value="ECO:0007669"/>
    <property type="project" value="UniProtKB-KW"/>
</dbReference>
<dbReference type="InterPro" id="IPR036188">
    <property type="entry name" value="FAD/NAD-bd_sf"/>
</dbReference>
<keyword evidence="5" id="KW-0503">Monooxygenase</keyword>
<name>A0A9P8VMP7_9PEZI</name>
<dbReference type="PANTHER" id="PTHR13789">
    <property type="entry name" value="MONOOXYGENASE"/>
    <property type="match status" value="1"/>
</dbReference>
<keyword evidence="2" id="KW-0285">Flavoprotein</keyword>
<feature type="domain" description="FAD-binding" evidence="6">
    <location>
        <begin position="11"/>
        <end position="336"/>
    </location>
</feature>
<dbReference type="InterPro" id="IPR050493">
    <property type="entry name" value="FAD-dep_Monooxygenase_BioMet"/>
</dbReference>
<keyword evidence="8" id="KW-1185">Reference proteome</keyword>
<evidence type="ECO:0000256" key="2">
    <source>
        <dbReference type="ARBA" id="ARBA00022630"/>
    </source>
</evidence>
<dbReference type="PRINTS" id="PR00420">
    <property type="entry name" value="RNGMNOXGNASE"/>
</dbReference>
<evidence type="ECO:0000313" key="7">
    <source>
        <dbReference type="EMBL" id="KAH6697405.1"/>
    </source>
</evidence>
<dbReference type="InterPro" id="IPR002938">
    <property type="entry name" value="FAD-bd"/>
</dbReference>
<dbReference type="SUPFAM" id="SSF54373">
    <property type="entry name" value="FAD-linked reductases, C-terminal domain"/>
    <property type="match status" value="1"/>
</dbReference>
<gene>
    <name evidence="7" type="ORF">F5X68DRAFT_238824</name>
</gene>
<dbReference type="EMBL" id="JAGSXJ010000001">
    <property type="protein sequence ID" value="KAH6697405.1"/>
    <property type="molecule type" value="Genomic_DNA"/>
</dbReference>
<keyword evidence="4" id="KW-0560">Oxidoreductase</keyword>
<dbReference type="AlphaFoldDB" id="A0A9P8VMP7"/>
<dbReference type="OrthoDB" id="16820at2759"/>
<dbReference type="GO" id="GO:0071949">
    <property type="term" value="F:FAD binding"/>
    <property type="evidence" value="ECO:0007669"/>
    <property type="project" value="InterPro"/>
</dbReference>
<dbReference type="Gene3D" id="3.50.50.60">
    <property type="entry name" value="FAD/NAD(P)-binding domain"/>
    <property type="match status" value="1"/>
</dbReference>
<comment type="caution">
    <text evidence="7">The sequence shown here is derived from an EMBL/GenBank/DDBJ whole genome shotgun (WGS) entry which is preliminary data.</text>
</comment>